<feature type="non-terminal residue" evidence="2">
    <location>
        <position position="1"/>
    </location>
</feature>
<feature type="region of interest" description="Disordered" evidence="1">
    <location>
        <begin position="297"/>
        <end position="317"/>
    </location>
</feature>
<accession>A0A061RBE1</accession>
<feature type="region of interest" description="Disordered" evidence="1">
    <location>
        <begin position="572"/>
        <end position="605"/>
    </location>
</feature>
<sequence length="725" mass="81341">LYALAEERSRRREERAAQFYAEMQAELESKRGAIGWVSRELAASRDAGDYLNYGERLYVEGVVEREKKLQAAEGRKLEELHEELQGATFRPEITSAAQSVQRPPDMSRWERLSRGYSNQKQMIQTRIQVQRQEDAAKQVTECTFRPEINKRSERMMRERTDVLREHRITAHEQLFQDAIRRQLRQDEYSSWFPEDVTFQPATNPPDSWKRASAAAGRSSARLGTSSRRSAGTRSADSSIDIAAWGDADPAALRTGASASGRPRQVSAPESVHSSRETPAFAERLYAYRDKQGKRAAARAAASEPTFKPKTGRAPAAGRDLNGLTIGEYLYSKHSEIVGKKKYLSEQQERDAQLQRTKSRVSEQSEVIMERLRRRRFNQIFRFLDSSNEGVIDLVGIVLSFPEYLEHLDTEVRADVVEAANLLQARRDAFAKRCEEDESMSAEEIPEVLLVDVEGFSALMEEVLASNRGYPRSYLQPPPVSSRMEYPEYNHKPNMDPKSKALAAKRRPENIPAYEAMLHEWEQSRHKREVERAAREEAELSQCTFEPHLISEPLVAHGRVLRDSLATGSYQSLLRQGAAPSEEQASDGHAAVDGAQGRRDSGAAKSTAAASLMELAAMGTCGSDPMEDQVLKQLGLPTSGEVGKSTPVWADGHQGNSRPSHATEMKQAPKWQLEEVVGSDDEDDVHDTKHSIRGWTPRLDLDKAEEGAVSLALRRLQLRSINDTAA</sequence>
<dbReference type="PANTHER" id="PTHR35381:SF1">
    <property type="entry name" value="EF-HAND DOMAIN-CONTAINING PROTEIN"/>
    <property type="match status" value="1"/>
</dbReference>
<dbReference type="PANTHER" id="PTHR35381">
    <property type="entry name" value="EF-HAND DOMAIN-CONTAINING PROTEIN"/>
    <property type="match status" value="1"/>
</dbReference>
<organism evidence="2">
    <name type="scientific">Tetraselmis sp. GSL018</name>
    <dbReference type="NCBI Taxonomy" id="582737"/>
    <lineage>
        <taxon>Eukaryota</taxon>
        <taxon>Viridiplantae</taxon>
        <taxon>Chlorophyta</taxon>
        <taxon>core chlorophytes</taxon>
        <taxon>Chlorodendrophyceae</taxon>
        <taxon>Chlorodendrales</taxon>
        <taxon>Chlorodendraceae</taxon>
        <taxon>Tetraselmis</taxon>
    </lineage>
</organism>
<dbReference type="EMBL" id="GBEZ01018620">
    <property type="protein sequence ID" value="JAC67831.1"/>
    <property type="molecule type" value="Transcribed_RNA"/>
</dbReference>
<dbReference type="AlphaFoldDB" id="A0A061RBE1"/>
<reference evidence="2" key="1">
    <citation type="submission" date="2014-05" db="EMBL/GenBank/DDBJ databases">
        <title>The transcriptome of the halophilic microalga Tetraselmis sp. GSL018 isolated from the Great Salt Lake, Utah.</title>
        <authorList>
            <person name="Jinkerson R.E."/>
            <person name="D'Adamo S."/>
            <person name="Posewitz M.C."/>
        </authorList>
    </citation>
    <scope>NUCLEOTIDE SEQUENCE</scope>
    <source>
        <strain evidence="2">GSL018</strain>
    </source>
</reference>
<protein>
    <submittedName>
        <fullName evidence="2">Ef-hand domain-containing protein</fullName>
    </submittedName>
</protein>
<feature type="region of interest" description="Disordered" evidence="1">
    <location>
        <begin position="252"/>
        <end position="278"/>
    </location>
</feature>
<evidence type="ECO:0000313" key="2">
    <source>
        <dbReference type="EMBL" id="JAC67831.1"/>
    </source>
</evidence>
<feature type="compositionally biased region" description="Low complexity" evidence="1">
    <location>
        <begin position="210"/>
        <end position="236"/>
    </location>
</feature>
<gene>
    <name evidence="2" type="ORF">TSPGSL018_10134</name>
</gene>
<evidence type="ECO:0000256" key="1">
    <source>
        <dbReference type="SAM" id="MobiDB-lite"/>
    </source>
</evidence>
<proteinExistence type="predicted"/>
<name>A0A061RBE1_9CHLO</name>
<feature type="region of interest" description="Disordered" evidence="1">
    <location>
        <begin position="195"/>
        <end position="236"/>
    </location>
</feature>